<dbReference type="InterPro" id="IPR050754">
    <property type="entry name" value="FKBP4/5/8-like"/>
</dbReference>
<organism evidence="3 4">
    <name type="scientific">Tetraparma gracilis</name>
    <dbReference type="NCBI Taxonomy" id="2962635"/>
    <lineage>
        <taxon>Eukaryota</taxon>
        <taxon>Sar</taxon>
        <taxon>Stramenopiles</taxon>
        <taxon>Ochrophyta</taxon>
        <taxon>Bolidophyceae</taxon>
        <taxon>Parmales</taxon>
        <taxon>Triparmaceae</taxon>
        <taxon>Tetraparma</taxon>
    </lineage>
</organism>
<dbReference type="Gene3D" id="1.25.40.10">
    <property type="entry name" value="Tetratricopeptide repeat domain"/>
    <property type="match status" value="1"/>
</dbReference>
<gene>
    <name evidence="3" type="ORF">TeGR_g1962</name>
</gene>
<evidence type="ECO:0000313" key="4">
    <source>
        <dbReference type="Proteomes" id="UP001165060"/>
    </source>
</evidence>
<name>A0ABQ6MNQ8_9STRA</name>
<comment type="caution">
    <text evidence="3">The sequence shown here is derived from an EMBL/GenBank/DDBJ whole genome shotgun (WGS) entry which is preliminary data.</text>
</comment>
<evidence type="ECO:0000256" key="1">
    <source>
        <dbReference type="SAM" id="MobiDB-lite"/>
    </source>
</evidence>
<feature type="compositionally biased region" description="Low complexity" evidence="1">
    <location>
        <begin position="357"/>
        <end position="367"/>
    </location>
</feature>
<dbReference type="SUPFAM" id="SSF48452">
    <property type="entry name" value="TPR-like"/>
    <property type="match status" value="1"/>
</dbReference>
<accession>A0ABQ6MNQ8</accession>
<evidence type="ECO:0000313" key="3">
    <source>
        <dbReference type="EMBL" id="GMI29903.1"/>
    </source>
</evidence>
<proteinExistence type="predicted"/>
<evidence type="ECO:0008006" key="5">
    <source>
        <dbReference type="Google" id="ProtNLM"/>
    </source>
</evidence>
<dbReference type="PANTHER" id="PTHR46512:SF9">
    <property type="entry name" value="PEPTIDYLPROLYL ISOMERASE"/>
    <property type="match status" value="1"/>
</dbReference>
<dbReference type="InterPro" id="IPR011990">
    <property type="entry name" value="TPR-like_helical_dom_sf"/>
</dbReference>
<evidence type="ECO:0000256" key="2">
    <source>
        <dbReference type="SAM" id="Phobius"/>
    </source>
</evidence>
<dbReference type="EMBL" id="BRYB01000430">
    <property type="protein sequence ID" value="GMI29903.1"/>
    <property type="molecule type" value="Genomic_DNA"/>
</dbReference>
<dbReference type="Proteomes" id="UP001165060">
    <property type="component" value="Unassembled WGS sequence"/>
</dbReference>
<keyword evidence="2" id="KW-1133">Transmembrane helix</keyword>
<protein>
    <recommendedName>
        <fullName evidence="5">Peptidylprolyl isomerase</fullName>
    </recommendedName>
</protein>
<feature type="region of interest" description="Disordered" evidence="1">
    <location>
        <begin position="329"/>
        <end position="401"/>
    </location>
</feature>
<reference evidence="3 4" key="1">
    <citation type="journal article" date="2023" name="Commun. Biol.">
        <title>Genome analysis of Parmales, the sister group of diatoms, reveals the evolutionary specialization of diatoms from phago-mixotrophs to photoautotrophs.</title>
        <authorList>
            <person name="Ban H."/>
            <person name="Sato S."/>
            <person name="Yoshikawa S."/>
            <person name="Yamada K."/>
            <person name="Nakamura Y."/>
            <person name="Ichinomiya M."/>
            <person name="Sato N."/>
            <person name="Blanc-Mathieu R."/>
            <person name="Endo H."/>
            <person name="Kuwata A."/>
            <person name="Ogata H."/>
        </authorList>
    </citation>
    <scope>NUCLEOTIDE SEQUENCE [LARGE SCALE GENOMIC DNA]</scope>
</reference>
<keyword evidence="2" id="KW-0472">Membrane</keyword>
<keyword evidence="4" id="KW-1185">Reference proteome</keyword>
<feature type="transmembrane region" description="Helical" evidence="2">
    <location>
        <begin position="407"/>
        <end position="426"/>
    </location>
</feature>
<sequence length="429" mass="45311">MPPLYGDDALVTTPYGLGKVLSPGLRTPGGEAVLPAEISLASWTLAGGKSPSLFTHDGSFPAHVPPLAAGSKVATPYGKGVITAYHPSKITVTLSSWTLANSSPVLCYLHPDQVAPDVPGTDPLKKPFRALSGYEKIDFAFTKRDAAKAALQLKDTAAANLFFEQALFCLQQVENEDLKVNLYRARLLECMIACLNNSALCCLTLREWQKAADGSRQAMMLVDALDRKRGGEIVKVMGEKLGVDEGRLFVDWRCKAICSHARALSELGEFDGAIAVLKRGAEICAEALAADAADAAATSSDAKIKKLLATYKQHKKRVGEKEKKAAMKMFGGGKKPASPARKAAGEQGGEEKKEAAPADARPAAPAPVKQREAAAPPPPPPVPKKEPEGGGGGGDEPEPWYSEHAEAMILVAGIAGVVGLGAMLWGRKK</sequence>
<dbReference type="PANTHER" id="PTHR46512">
    <property type="entry name" value="PEPTIDYLPROLYL ISOMERASE"/>
    <property type="match status" value="1"/>
</dbReference>
<keyword evidence="2" id="KW-0812">Transmembrane</keyword>